<gene>
    <name evidence="3" type="ORF">QTG54_011439</name>
</gene>
<dbReference type="EMBL" id="JATAAI010000022">
    <property type="protein sequence ID" value="KAK1738145.1"/>
    <property type="molecule type" value="Genomic_DNA"/>
</dbReference>
<dbReference type="AlphaFoldDB" id="A0AAD8Y339"/>
<keyword evidence="2" id="KW-0472">Membrane</keyword>
<comment type="caution">
    <text evidence="3">The sequence shown here is derived from an EMBL/GenBank/DDBJ whole genome shotgun (WGS) entry which is preliminary data.</text>
</comment>
<accession>A0AAD8Y339</accession>
<evidence type="ECO:0000256" key="2">
    <source>
        <dbReference type="SAM" id="Phobius"/>
    </source>
</evidence>
<dbReference type="InterPro" id="IPR006626">
    <property type="entry name" value="PbH1"/>
</dbReference>
<dbReference type="Proteomes" id="UP001224775">
    <property type="component" value="Unassembled WGS sequence"/>
</dbReference>
<name>A0AAD8Y339_9STRA</name>
<evidence type="ECO:0000313" key="3">
    <source>
        <dbReference type="EMBL" id="KAK1738145.1"/>
    </source>
</evidence>
<feature type="transmembrane region" description="Helical" evidence="2">
    <location>
        <begin position="69"/>
        <end position="93"/>
    </location>
</feature>
<dbReference type="SUPFAM" id="SSF51126">
    <property type="entry name" value="Pectin lyase-like"/>
    <property type="match status" value="1"/>
</dbReference>
<evidence type="ECO:0000313" key="4">
    <source>
        <dbReference type="Proteomes" id="UP001224775"/>
    </source>
</evidence>
<sequence>MSQPNISIKQSQADPDRYDVELEHVVIHSNPSDVAVEDIIIEPDGIDDAAGAKKERRSMAASLLVNKKTAAAAAISVFSAGAIMGASIIGIGAGAEQKRQQKNALAAITNSDSSNSKSGKSASAPFCETEPDSFAVNCGDIFANETVVLTQDILCTDNVADATTRQLRILNAAIKLEGAGAIIDCQGHTISQLTSKYAPHCDSKPRVSFGPTIPRGNMKKDCDLFYQGGIWLVGGATAINCNVENFYDGFLIEKGGEVQKSNAKWNRDGVEILDDSGSTTRISDMYLHNNGIGIRMGTPNGMNTVIIEDVTSKYNVGDGMALRNVDITVKDSTTSYNGQSGIKIIGEAAAWPTKVTFEGTVSSHHNKIDGIDVGDRINNEFVLDPPWYAQVNVNGVLNTYLNGKDGLFIYEDVDMQGDMYVGDLGFTVEAGGSVNSCNNNGTDIFNDGTVNFVDEGTDGYTCDDLDGSGSGLPACVACPSCN</sequence>
<evidence type="ECO:0000256" key="1">
    <source>
        <dbReference type="SAM" id="MobiDB-lite"/>
    </source>
</evidence>
<dbReference type="InterPro" id="IPR011050">
    <property type="entry name" value="Pectin_lyase_fold/virulence"/>
</dbReference>
<keyword evidence="2" id="KW-1133">Transmembrane helix</keyword>
<feature type="region of interest" description="Disordered" evidence="1">
    <location>
        <begin position="104"/>
        <end position="124"/>
    </location>
</feature>
<evidence type="ECO:0008006" key="5">
    <source>
        <dbReference type="Google" id="ProtNLM"/>
    </source>
</evidence>
<keyword evidence="2" id="KW-0812">Transmembrane</keyword>
<protein>
    <recommendedName>
        <fullName evidence="5">Right handed beta helix domain-containing protein</fullName>
    </recommendedName>
</protein>
<keyword evidence="4" id="KW-1185">Reference proteome</keyword>
<organism evidence="3 4">
    <name type="scientific">Skeletonema marinoi</name>
    <dbReference type="NCBI Taxonomy" id="267567"/>
    <lineage>
        <taxon>Eukaryota</taxon>
        <taxon>Sar</taxon>
        <taxon>Stramenopiles</taxon>
        <taxon>Ochrophyta</taxon>
        <taxon>Bacillariophyta</taxon>
        <taxon>Coscinodiscophyceae</taxon>
        <taxon>Thalassiosirophycidae</taxon>
        <taxon>Thalassiosirales</taxon>
        <taxon>Skeletonemataceae</taxon>
        <taxon>Skeletonema</taxon>
        <taxon>Skeletonema marinoi-dohrnii complex</taxon>
    </lineage>
</organism>
<dbReference type="SMART" id="SM00710">
    <property type="entry name" value="PbH1"/>
    <property type="match status" value="5"/>
</dbReference>
<proteinExistence type="predicted"/>
<feature type="compositionally biased region" description="Low complexity" evidence="1">
    <location>
        <begin position="110"/>
        <end position="124"/>
    </location>
</feature>
<reference evidence="3" key="1">
    <citation type="submission" date="2023-06" db="EMBL/GenBank/DDBJ databases">
        <title>Survivors Of The Sea: Transcriptome response of Skeletonema marinoi to long-term dormancy.</title>
        <authorList>
            <person name="Pinder M.I.M."/>
            <person name="Kourtchenko O."/>
            <person name="Robertson E.K."/>
            <person name="Larsson T."/>
            <person name="Maumus F."/>
            <person name="Osuna-Cruz C.M."/>
            <person name="Vancaester E."/>
            <person name="Stenow R."/>
            <person name="Vandepoele K."/>
            <person name="Ploug H."/>
            <person name="Bruchert V."/>
            <person name="Godhe A."/>
            <person name="Topel M."/>
        </authorList>
    </citation>
    <scope>NUCLEOTIDE SEQUENCE</scope>
    <source>
        <strain evidence="3">R05AC</strain>
    </source>
</reference>